<dbReference type="InterPro" id="IPR029016">
    <property type="entry name" value="GAF-like_dom_sf"/>
</dbReference>
<gene>
    <name evidence="6" type="ORF">PP2015_2369</name>
</gene>
<proteinExistence type="predicted"/>
<dbReference type="GO" id="GO:0003700">
    <property type="term" value="F:DNA-binding transcription factor activity"/>
    <property type="evidence" value="ECO:0007669"/>
    <property type="project" value="TreeGrafter"/>
</dbReference>
<protein>
    <submittedName>
        <fullName evidence="6">Regulatory protein, IclR</fullName>
    </submittedName>
</protein>
<organism evidence="6 7">
    <name type="scientific">Pseudoalteromonas phenolica</name>
    <dbReference type="NCBI Taxonomy" id="161398"/>
    <lineage>
        <taxon>Bacteria</taxon>
        <taxon>Pseudomonadati</taxon>
        <taxon>Pseudomonadota</taxon>
        <taxon>Gammaproteobacteria</taxon>
        <taxon>Alteromonadales</taxon>
        <taxon>Pseudoalteromonadaceae</taxon>
        <taxon>Pseudoalteromonas</taxon>
    </lineage>
</organism>
<sequence>MKEEKTKNYSAPALDKGLDILELLVEKKNPMTLAQISLELGRSKSELYRMAAVLEARGYLSRHGDSDSFVVSNKLFDLGMSVPPVGTLVEAAFPLMHELAQKISQSCHLTVMSGNHGVIIARVENPTQISFSVRVGYRMDLHTSCSGIILLSWMEEKKREEIYKQYASSNDFNKEKLESLLSETRKNGYIKMSSVTTSGVLDLSSPIFIDDKHEATAALTVPYCKHRGINTPSPAACLEEISKCTKKLSSLAKTFGGF</sequence>
<keyword evidence="3" id="KW-0804">Transcription</keyword>
<dbReference type="GO" id="GO:0003677">
    <property type="term" value="F:DNA binding"/>
    <property type="evidence" value="ECO:0007669"/>
    <property type="project" value="UniProtKB-KW"/>
</dbReference>
<dbReference type="KEGG" id="pphe:PP2015_2369"/>
<dbReference type="STRING" id="161398.PP2015_2369"/>
<evidence type="ECO:0000259" key="5">
    <source>
        <dbReference type="PROSITE" id="PS51078"/>
    </source>
</evidence>
<evidence type="ECO:0000256" key="2">
    <source>
        <dbReference type="ARBA" id="ARBA00023125"/>
    </source>
</evidence>
<dbReference type="InterPro" id="IPR005471">
    <property type="entry name" value="Tscrpt_reg_IclR_N"/>
</dbReference>
<dbReference type="Pfam" id="PF09339">
    <property type="entry name" value="HTH_IclR"/>
    <property type="match status" value="1"/>
</dbReference>
<dbReference type="SUPFAM" id="SSF55781">
    <property type="entry name" value="GAF domain-like"/>
    <property type="match status" value="1"/>
</dbReference>
<dbReference type="InterPro" id="IPR036390">
    <property type="entry name" value="WH_DNA-bd_sf"/>
</dbReference>
<dbReference type="Pfam" id="PF01614">
    <property type="entry name" value="IclR_C"/>
    <property type="match status" value="1"/>
</dbReference>
<dbReference type="PROSITE" id="PS51077">
    <property type="entry name" value="HTH_ICLR"/>
    <property type="match status" value="1"/>
</dbReference>
<evidence type="ECO:0000313" key="7">
    <source>
        <dbReference type="Proteomes" id="UP000061457"/>
    </source>
</evidence>
<dbReference type="SUPFAM" id="SSF46785">
    <property type="entry name" value="Winged helix' DNA-binding domain"/>
    <property type="match status" value="1"/>
</dbReference>
<keyword evidence="1" id="KW-0805">Transcription regulation</keyword>
<accession>A0A0S2K461</accession>
<dbReference type="InterPro" id="IPR050707">
    <property type="entry name" value="HTH_MetabolicPath_Reg"/>
</dbReference>
<dbReference type="Gene3D" id="1.10.10.10">
    <property type="entry name" value="Winged helix-like DNA-binding domain superfamily/Winged helix DNA-binding domain"/>
    <property type="match status" value="1"/>
</dbReference>
<dbReference type="EMBL" id="CP013187">
    <property type="protein sequence ID" value="ALO42862.1"/>
    <property type="molecule type" value="Genomic_DNA"/>
</dbReference>
<evidence type="ECO:0000256" key="1">
    <source>
        <dbReference type="ARBA" id="ARBA00023015"/>
    </source>
</evidence>
<evidence type="ECO:0000256" key="3">
    <source>
        <dbReference type="ARBA" id="ARBA00023163"/>
    </source>
</evidence>
<dbReference type="OrthoDB" id="1931120at2"/>
<dbReference type="RefSeq" id="WP_058030564.1">
    <property type="nucleotide sequence ID" value="NZ_CP013187.1"/>
</dbReference>
<reference evidence="6 7" key="1">
    <citation type="submission" date="2015-11" db="EMBL/GenBank/DDBJ databases">
        <authorList>
            <person name="Zhang Y."/>
            <person name="Guo Z."/>
        </authorList>
    </citation>
    <scope>NUCLEOTIDE SEQUENCE [LARGE SCALE GENOMIC DNA]</scope>
    <source>
        <strain evidence="6 7">KCTC 12086</strain>
    </source>
</reference>
<evidence type="ECO:0000259" key="4">
    <source>
        <dbReference type="PROSITE" id="PS51077"/>
    </source>
</evidence>
<dbReference type="AlphaFoldDB" id="A0A0S2K461"/>
<feature type="domain" description="IclR-ED" evidence="5">
    <location>
        <begin position="74"/>
        <end position="258"/>
    </location>
</feature>
<keyword evidence="2" id="KW-0238">DNA-binding</keyword>
<dbReference type="GO" id="GO:0045892">
    <property type="term" value="P:negative regulation of DNA-templated transcription"/>
    <property type="evidence" value="ECO:0007669"/>
    <property type="project" value="TreeGrafter"/>
</dbReference>
<dbReference type="PROSITE" id="PS51078">
    <property type="entry name" value="ICLR_ED"/>
    <property type="match status" value="1"/>
</dbReference>
<dbReference type="Gene3D" id="3.30.450.40">
    <property type="match status" value="1"/>
</dbReference>
<dbReference type="Proteomes" id="UP000061457">
    <property type="component" value="Chromosome I"/>
</dbReference>
<dbReference type="InterPro" id="IPR014757">
    <property type="entry name" value="Tscrpt_reg_IclR_C"/>
</dbReference>
<dbReference type="PANTHER" id="PTHR30136:SF7">
    <property type="entry name" value="HTH-TYPE TRANSCRIPTIONAL REGULATOR KDGR-RELATED"/>
    <property type="match status" value="1"/>
</dbReference>
<keyword evidence="7" id="KW-1185">Reference proteome</keyword>
<evidence type="ECO:0000313" key="6">
    <source>
        <dbReference type="EMBL" id="ALO42862.1"/>
    </source>
</evidence>
<dbReference type="PATRIC" id="fig|161398.10.peg.2416"/>
<feature type="domain" description="HTH iclR-type" evidence="4">
    <location>
        <begin position="11"/>
        <end position="80"/>
    </location>
</feature>
<dbReference type="PANTHER" id="PTHR30136">
    <property type="entry name" value="HELIX-TURN-HELIX TRANSCRIPTIONAL REGULATOR, ICLR FAMILY"/>
    <property type="match status" value="1"/>
</dbReference>
<name>A0A0S2K461_9GAMM</name>
<dbReference type="SMART" id="SM00346">
    <property type="entry name" value="HTH_ICLR"/>
    <property type="match status" value="1"/>
</dbReference>
<dbReference type="InterPro" id="IPR036388">
    <property type="entry name" value="WH-like_DNA-bd_sf"/>
</dbReference>